<dbReference type="InterPro" id="IPR003719">
    <property type="entry name" value="Phenazine_PhzF-like"/>
</dbReference>
<gene>
    <name evidence="3" type="ORF">E0F26_10325</name>
</gene>
<keyword evidence="4" id="KW-1185">Reference proteome</keyword>
<comment type="similarity">
    <text evidence="1">Belongs to the PhzF family.</text>
</comment>
<dbReference type="Gene3D" id="3.10.310.10">
    <property type="entry name" value="Diaminopimelate Epimerase, Chain A, domain 1"/>
    <property type="match status" value="2"/>
</dbReference>
<reference evidence="3 4" key="1">
    <citation type="submission" date="2019-02" db="EMBL/GenBank/DDBJ databases">
        <title>Halieaceae_genomes.</title>
        <authorList>
            <person name="Li S.-H."/>
        </authorList>
    </citation>
    <scope>NUCLEOTIDE SEQUENCE [LARGE SCALE GENOMIC DNA]</scope>
    <source>
        <strain evidence="3 4">JH123</strain>
    </source>
</reference>
<dbReference type="Pfam" id="PF02567">
    <property type="entry name" value="PhzC-PhzF"/>
    <property type="match status" value="1"/>
</dbReference>
<dbReference type="PANTHER" id="PTHR13774">
    <property type="entry name" value="PHENAZINE BIOSYNTHESIS PROTEIN"/>
    <property type="match status" value="1"/>
</dbReference>
<sequence length="273" mass="29899">MTAVNEVPVLVVNAFTQSAFGGNPAAVVETKQPLSPTIMQSIAEQHNLSETAFLVSQGDDHFRLRWFTPTDEVPLCGHATLAAAFALDYWDHWQGTRLTFDTASGPLFVTRESGRYLIEFPAVLMVEIETPPRLAEALGVSVSRSFQPIQGAWQMVCELEDETAVRDCSPNFEALMSATSMGVSVTAAGSDVDYVSRFFIPQLGVNEDPVTGSAHCQLIPFWSQRLSRSQLRARQISARGGEIEGWLKGDRVVLAGHCSMFSEGRLFLPSDSI</sequence>
<dbReference type="RefSeq" id="WP_279241580.1">
    <property type="nucleotide sequence ID" value="NZ_CP036501.1"/>
</dbReference>
<dbReference type="NCBIfam" id="TIGR00654">
    <property type="entry name" value="PhzF_family"/>
    <property type="match status" value="1"/>
</dbReference>
<organism evidence="3 4">
    <name type="scientific">Candidatus Paraluminiphilus aquimaris</name>
    <dbReference type="NCBI Taxonomy" id="2518994"/>
    <lineage>
        <taxon>Bacteria</taxon>
        <taxon>Pseudomonadati</taxon>
        <taxon>Pseudomonadota</taxon>
        <taxon>Gammaproteobacteria</taxon>
        <taxon>Cellvibrionales</taxon>
        <taxon>Halieaceae</taxon>
        <taxon>Candidatus Paraluminiphilus</taxon>
    </lineage>
</organism>
<dbReference type="PANTHER" id="PTHR13774:SF17">
    <property type="entry name" value="PHENAZINE BIOSYNTHESIS-LIKE DOMAIN-CONTAINING PROTEIN"/>
    <property type="match status" value="1"/>
</dbReference>
<dbReference type="Proteomes" id="UP001317963">
    <property type="component" value="Chromosome"/>
</dbReference>
<evidence type="ECO:0000256" key="2">
    <source>
        <dbReference type="ARBA" id="ARBA00023235"/>
    </source>
</evidence>
<dbReference type="EMBL" id="CP036501">
    <property type="protein sequence ID" value="UZP75108.1"/>
    <property type="molecule type" value="Genomic_DNA"/>
</dbReference>
<evidence type="ECO:0000313" key="4">
    <source>
        <dbReference type="Proteomes" id="UP001317963"/>
    </source>
</evidence>
<dbReference type="PIRSF" id="PIRSF016184">
    <property type="entry name" value="PhzC_PhzF"/>
    <property type="match status" value="1"/>
</dbReference>
<protein>
    <submittedName>
        <fullName evidence="3">PhzF family phenazine biosynthesis protein</fullName>
    </submittedName>
</protein>
<proteinExistence type="inferred from homology"/>
<accession>A0ABY6QA58</accession>
<evidence type="ECO:0000256" key="1">
    <source>
        <dbReference type="ARBA" id="ARBA00008270"/>
    </source>
</evidence>
<name>A0ABY6QA58_9GAMM</name>
<keyword evidence="2" id="KW-0413">Isomerase</keyword>
<dbReference type="SUPFAM" id="SSF54506">
    <property type="entry name" value="Diaminopimelate epimerase-like"/>
    <property type="match status" value="1"/>
</dbReference>
<evidence type="ECO:0000313" key="3">
    <source>
        <dbReference type="EMBL" id="UZP75108.1"/>
    </source>
</evidence>